<gene>
    <name evidence="1" type="ORF">PBF_08173</name>
</gene>
<dbReference type="Proteomes" id="UP000019270">
    <property type="component" value="Unassembled WGS sequence"/>
</dbReference>
<accession>W7KZI3</accession>
<dbReference type="PATRIC" id="fig|1307436.3.peg.1732"/>
<dbReference type="PANTHER" id="PTHR40053">
    <property type="entry name" value="SPORULATION-CONTROL PROTEIN SPO0M"/>
    <property type="match status" value="1"/>
</dbReference>
<sequence>MKLYHYLHVKKETAKLGVSEKLPPIKLEERSLLILRKYMSMLGIGSAKIDLQLPKLQYTPGENVSGIFLIEGGTIEQQIKRIECDLVMASPENEKEEVIGTSTILSTKVIESEETNKMDFNFQLPENIPCSAPDRIFQFKTRLIFNEGVKSADLDKITIIR</sequence>
<dbReference type="eggNOG" id="COG4326">
    <property type="taxonomic scope" value="Bacteria"/>
</dbReference>
<proteinExistence type="predicted"/>
<dbReference type="InterPro" id="IPR009776">
    <property type="entry name" value="Spore_0_M"/>
</dbReference>
<dbReference type="Pfam" id="PF07070">
    <property type="entry name" value="Spo0M"/>
    <property type="match status" value="1"/>
</dbReference>
<dbReference type="EMBL" id="APVL01000005">
    <property type="protein sequence ID" value="EWG11513.1"/>
    <property type="molecule type" value="Genomic_DNA"/>
</dbReference>
<protein>
    <submittedName>
        <fullName evidence="1">SpoOM family protein</fullName>
    </submittedName>
</protein>
<dbReference type="AlphaFoldDB" id="W7KZI3"/>
<dbReference type="PANTHER" id="PTHR40053:SF1">
    <property type="entry name" value="SPORULATION-CONTROL PROTEIN SPO0M"/>
    <property type="match status" value="1"/>
</dbReference>
<comment type="caution">
    <text evidence="1">The sequence shown here is derived from an EMBL/GenBank/DDBJ whole genome shotgun (WGS) entry which is preliminary data.</text>
</comment>
<organism evidence="1 2">
    <name type="scientific">Cytobacillus firmus DS1</name>
    <dbReference type="NCBI Taxonomy" id="1307436"/>
    <lineage>
        <taxon>Bacteria</taxon>
        <taxon>Bacillati</taxon>
        <taxon>Bacillota</taxon>
        <taxon>Bacilli</taxon>
        <taxon>Bacillales</taxon>
        <taxon>Bacillaceae</taxon>
        <taxon>Cytobacillus</taxon>
    </lineage>
</organism>
<evidence type="ECO:0000313" key="2">
    <source>
        <dbReference type="Proteomes" id="UP000019270"/>
    </source>
</evidence>
<reference evidence="2" key="1">
    <citation type="submission" date="2013-03" db="EMBL/GenBank/DDBJ databases">
        <title>Draft genome sequence of Bacillus firmus DS1.</title>
        <authorList>
            <person name="Peng D."/>
            <person name="Zhu L."/>
            <person name="Sun M."/>
        </authorList>
    </citation>
    <scope>NUCLEOTIDE SEQUENCE [LARGE SCALE GENOMIC DNA]</scope>
    <source>
        <strain evidence="2">DS1</strain>
    </source>
</reference>
<name>W7KZI3_CYTFI</name>
<evidence type="ECO:0000313" key="1">
    <source>
        <dbReference type="EMBL" id="EWG11513.1"/>
    </source>
</evidence>
<reference evidence="1 2" key="2">
    <citation type="journal article" date="2016" name="Sci. Rep.">
        <title>A novel serine protease, Sep1, from Bacillus firmus DS-1 has nematicidal activity and degrades multiple intestinal-associated nematode proteins.</title>
        <authorList>
            <person name="Geng C."/>
            <person name="Nie X."/>
            <person name="Tang Z."/>
            <person name="Zhang Y."/>
            <person name="Lin J."/>
            <person name="Sun M."/>
            <person name="Peng D."/>
        </authorList>
    </citation>
    <scope>NUCLEOTIDE SEQUENCE [LARGE SCALE GENOMIC DNA]</scope>
    <source>
        <strain evidence="1 2">DS1</strain>
    </source>
</reference>